<dbReference type="Proteomes" id="UP000185596">
    <property type="component" value="Unassembled WGS sequence"/>
</dbReference>
<name>A0A1Q8BYU0_9PSEU</name>
<evidence type="ECO:0000313" key="1">
    <source>
        <dbReference type="EMBL" id="OLF07284.1"/>
    </source>
</evidence>
<keyword evidence="2" id="KW-1185">Reference proteome</keyword>
<organism evidence="1 2">
    <name type="scientific">Actinophytocola xanthii</name>
    <dbReference type="NCBI Taxonomy" id="1912961"/>
    <lineage>
        <taxon>Bacteria</taxon>
        <taxon>Bacillati</taxon>
        <taxon>Actinomycetota</taxon>
        <taxon>Actinomycetes</taxon>
        <taxon>Pseudonocardiales</taxon>
        <taxon>Pseudonocardiaceae</taxon>
    </lineage>
</organism>
<proteinExistence type="predicted"/>
<sequence length="115" mass="13174">MWADWEQRIRVVARTGWGKTDRLLVPIIRTLPGPALIASIEPGIFERTVLARRYRRPTLLRPPLALLLRLLGRREPAVEHPVAIVDVSAPDRRYAAGYPQVQWSPIIDCRDYNIA</sequence>
<reference evidence="1 2" key="1">
    <citation type="submission" date="2016-12" db="EMBL/GenBank/DDBJ databases">
        <title>The draft genome sequence of Actinophytocola sp. 11-183.</title>
        <authorList>
            <person name="Wang W."/>
            <person name="Yuan L."/>
        </authorList>
    </citation>
    <scope>NUCLEOTIDE SEQUENCE [LARGE SCALE GENOMIC DNA]</scope>
    <source>
        <strain evidence="1 2">11-183</strain>
    </source>
</reference>
<evidence type="ECO:0000313" key="2">
    <source>
        <dbReference type="Proteomes" id="UP000185596"/>
    </source>
</evidence>
<gene>
    <name evidence="1" type="ORF">BU204_35760</name>
</gene>
<accession>A0A1Q8BYU0</accession>
<dbReference type="AlphaFoldDB" id="A0A1Q8BYU0"/>
<comment type="caution">
    <text evidence="1">The sequence shown here is derived from an EMBL/GenBank/DDBJ whole genome shotgun (WGS) entry which is preliminary data.</text>
</comment>
<dbReference type="EMBL" id="MSIE01000108">
    <property type="protein sequence ID" value="OLF07284.1"/>
    <property type="molecule type" value="Genomic_DNA"/>
</dbReference>
<protein>
    <submittedName>
        <fullName evidence="1">Uncharacterized protein</fullName>
    </submittedName>
</protein>